<comment type="similarity">
    <text evidence="1">Belongs to the universal stress protein A family.</text>
</comment>
<dbReference type="CDD" id="cd00293">
    <property type="entry name" value="USP-like"/>
    <property type="match status" value="1"/>
</dbReference>
<organism evidence="4 5">
    <name type="scientific">Variovorax ginsengisoli</name>
    <dbReference type="NCBI Taxonomy" id="363844"/>
    <lineage>
        <taxon>Bacteria</taxon>
        <taxon>Pseudomonadati</taxon>
        <taxon>Pseudomonadota</taxon>
        <taxon>Betaproteobacteria</taxon>
        <taxon>Burkholderiales</taxon>
        <taxon>Comamonadaceae</taxon>
        <taxon>Variovorax</taxon>
    </lineage>
</organism>
<dbReference type="PANTHER" id="PTHR46268:SF15">
    <property type="entry name" value="UNIVERSAL STRESS PROTEIN HP_0031"/>
    <property type="match status" value="1"/>
</dbReference>
<keyword evidence="5" id="KW-1185">Reference proteome</keyword>
<protein>
    <submittedName>
        <fullName evidence="4">Universal stress protein</fullName>
    </submittedName>
</protein>
<dbReference type="PRINTS" id="PR01438">
    <property type="entry name" value="UNVRSLSTRESS"/>
</dbReference>
<dbReference type="PANTHER" id="PTHR46268">
    <property type="entry name" value="STRESS RESPONSE PROTEIN NHAX"/>
    <property type="match status" value="1"/>
</dbReference>
<dbReference type="SUPFAM" id="SSF52402">
    <property type="entry name" value="Adenine nucleotide alpha hydrolases-like"/>
    <property type="match status" value="1"/>
</dbReference>
<dbReference type="Pfam" id="PF00582">
    <property type="entry name" value="Usp"/>
    <property type="match status" value="1"/>
</dbReference>
<evidence type="ECO:0000256" key="1">
    <source>
        <dbReference type="ARBA" id="ARBA00008791"/>
    </source>
</evidence>
<reference evidence="4" key="1">
    <citation type="submission" date="2023-06" db="EMBL/GenBank/DDBJ databases">
        <authorList>
            <person name="Jiang Y."/>
            <person name="Liu Q."/>
        </authorList>
    </citation>
    <scope>NUCLEOTIDE SEQUENCE</scope>
    <source>
        <strain evidence="4">CGMCC 1.12090</strain>
    </source>
</reference>
<name>A0ABT8S637_9BURK</name>
<dbReference type="Gene3D" id="3.40.50.620">
    <property type="entry name" value="HUPs"/>
    <property type="match status" value="1"/>
</dbReference>
<evidence type="ECO:0000256" key="2">
    <source>
        <dbReference type="SAM" id="MobiDB-lite"/>
    </source>
</evidence>
<dbReference type="RefSeq" id="WP_301811996.1">
    <property type="nucleotide sequence ID" value="NZ_JAUJZH010000013.1"/>
</dbReference>
<gene>
    <name evidence="4" type="ORF">Q2T77_19020</name>
</gene>
<dbReference type="EMBL" id="JAUKVY010000013">
    <property type="protein sequence ID" value="MDO1534385.1"/>
    <property type="molecule type" value="Genomic_DNA"/>
</dbReference>
<feature type="domain" description="UspA" evidence="3">
    <location>
        <begin position="1"/>
        <end position="146"/>
    </location>
</feature>
<evidence type="ECO:0000313" key="4">
    <source>
        <dbReference type="EMBL" id="MDO1534385.1"/>
    </source>
</evidence>
<accession>A0ABT8S637</accession>
<comment type="caution">
    <text evidence="4">The sequence shown here is derived from an EMBL/GenBank/DDBJ whole genome shotgun (WGS) entry which is preliminary data.</text>
</comment>
<dbReference type="Proteomes" id="UP001169027">
    <property type="component" value="Unassembled WGS sequence"/>
</dbReference>
<evidence type="ECO:0000313" key="5">
    <source>
        <dbReference type="Proteomes" id="UP001169027"/>
    </source>
</evidence>
<sequence length="174" mass="18658">MYQRILVPVDGSPTSERGLDEAIRIAQLTHGQLRLLHVIDELSFALAMDAYAGYAGDWLNTLREQGRTLLEKCKATAQAAGVEADIALRDTFSGSVHEQVTTEAASWPADLIVLGTHGRRGVGRVVMGSSAENILRYATVPVLLVRAPAESKAKTESPGESTKVDLPSAALSFE</sequence>
<dbReference type="InterPro" id="IPR006015">
    <property type="entry name" value="Universal_stress_UspA"/>
</dbReference>
<evidence type="ECO:0000259" key="3">
    <source>
        <dbReference type="Pfam" id="PF00582"/>
    </source>
</evidence>
<dbReference type="PIRSF" id="PIRSF006276">
    <property type="entry name" value="UspA"/>
    <property type="match status" value="1"/>
</dbReference>
<feature type="region of interest" description="Disordered" evidence="2">
    <location>
        <begin position="150"/>
        <end position="174"/>
    </location>
</feature>
<dbReference type="InterPro" id="IPR014729">
    <property type="entry name" value="Rossmann-like_a/b/a_fold"/>
</dbReference>
<dbReference type="InterPro" id="IPR006016">
    <property type="entry name" value="UspA"/>
</dbReference>
<proteinExistence type="inferred from homology"/>